<dbReference type="InterPro" id="IPR004797">
    <property type="entry name" value="Competence_ComEC/Rec2"/>
</dbReference>
<feature type="transmembrane region" description="Helical" evidence="6">
    <location>
        <begin position="406"/>
        <end position="423"/>
    </location>
</feature>
<keyword evidence="2" id="KW-1003">Cell membrane</keyword>
<organism evidence="8 9">
    <name type="scientific">Cerasibacillus quisquiliarum</name>
    <dbReference type="NCBI Taxonomy" id="227865"/>
    <lineage>
        <taxon>Bacteria</taxon>
        <taxon>Bacillati</taxon>
        <taxon>Bacillota</taxon>
        <taxon>Bacilli</taxon>
        <taxon>Bacillales</taxon>
        <taxon>Bacillaceae</taxon>
        <taxon>Cerasibacillus</taxon>
    </lineage>
</organism>
<dbReference type="PANTHER" id="PTHR30619">
    <property type="entry name" value="DNA INTERNALIZATION/COMPETENCE PROTEIN COMEC/REC2"/>
    <property type="match status" value="1"/>
</dbReference>
<evidence type="ECO:0000256" key="2">
    <source>
        <dbReference type="ARBA" id="ARBA00022475"/>
    </source>
</evidence>
<dbReference type="Gene3D" id="3.60.15.10">
    <property type="entry name" value="Ribonuclease Z/Hydroxyacylglutathione hydrolase-like"/>
    <property type="match status" value="1"/>
</dbReference>
<name>A0A511V127_9BACI</name>
<dbReference type="InterPro" id="IPR001279">
    <property type="entry name" value="Metallo-B-lactamas"/>
</dbReference>
<feature type="domain" description="Metallo-beta-lactamase" evidence="7">
    <location>
        <begin position="463"/>
        <end position="665"/>
    </location>
</feature>
<dbReference type="InterPro" id="IPR004477">
    <property type="entry name" value="ComEC_N"/>
</dbReference>
<evidence type="ECO:0000259" key="7">
    <source>
        <dbReference type="SMART" id="SM00849"/>
    </source>
</evidence>
<dbReference type="GO" id="GO:0005886">
    <property type="term" value="C:plasma membrane"/>
    <property type="evidence" value="ECO:0007669"/>
    <property type="project" value="UniProtKB-SubCell"/>
</dbReference>
<feature type="transmembrane region" description="Helical" evidence="6">
    <location>
        <begin position="184"/>
        <end position="207"/>
    </location>
</feature>
<dbReference type="Pfam" id="PF13567">
    <property type="entry name" value="DUF4131"/>
    <property type="match status" value="1"/>
</dbReference>
<comment type="caution">
    <text evidence="8">The sequence shown here is derived from an EMBL/GenBank/DDBJ whole genome shotgun (WGS) entry which is preliminary data.</text>
</comment>
<keyword evidence="9" id="KW-1185">Reference proteome</keyword>
<feature type="transmembrane region" description="Helical" evidence="6">
    <location>
        <begin position="309"/>
        <end position="331"/>
    </location>
</feature>
<evidence type="ECO:0000256" key="1">
    <source>
        <dbReference type="ARBA" id="ARBA00004651"/>
    </source>
</evidence>
<dbReference type="SMART" id="SM00849">
    <property type="entry name" value="Lactamase_B"/>
    <property type="match status" value="1"/>
</dbReference>
<evidence type="ECO:0000313" key="8">
    <source>
        <dbReference type="EMBL" id="GEN31042.1"/>
    </source>
</evidence>
<feature type="transmembrane region" description="Helical" evidence="6">
    <location>
        <begin position="343"/>
        <end position="363"/>
    </location>
</feature>
<feature type="transmembrane region" description="Helical" evidence="6">
    <location>
        <begin position="246"/>
        <end position="273"/>
    </location>
</feature>
<gene>
    <name evidence="8" type="ORF">CQU01_12800</name>
</gene>
<feature type="transmembrane region" description="Helical" evidence="6">
    <location>
        <begin position="219"/>
        <end position="239"/>
    </location>
</feature>
<dbReference type="Proteomes" id="UP000321491">
    <property type="component" value="Unassembled WGS sequence"/>
</dbReference>
<keyword evidence="3 6" id="KW-0812">Transmembrane</keyword>
<accession>A0A511V127</accession>
<evidence type="ECO:0000256" key="3">
    <source>
        <dbReference type="ARBA" id="ARBA00022692"/>
    </source>
</evidence>
<dbReference type="EMBL" id="BJXW01000012">
    <property type="protein sequence ID" value="GEN31042.1"/>
    <property type="molecule type" value="Genomic_DNA"/>
</dbReference>
<dbReference type="CDD" id="cd07731">
    <property type="entry name" value="ComA-like_MBL-fold"/>
    <property type="match status" value="1"/>
</dbReference>
<sequence>MPFVLSILFLFYFLNTIPVQKSNQMNSVERGLYSGKIIGAVNNIENRIEFIFEDEETKEKRLVQLFLENQTPFPTRHDIVRGAKCKINAASVVIDEATNPGQFNYQRYLAQKQIETVLRPLSIDDVYCTGKSIMSHFDSLRHVILERIFNTYRSETAAWLSALIFGNDSFIEKETVELFRRWNLAHVLAISGLHVGIVISILYMTFVKTGFLTKEKTETFFVVFLPIYAIIAGGDPSVWRASMMACFIFICLKFNIKLPIMDVVSFVFIAFVFLEPEMMHHIGFQFSFLVTFGLILSKQWLRQDVPFPFQILNISFIAQMMIVPLQLSYFYQFNPLSILINVIYVPYFSLFVIPSMFLLLFMFPIPFIHRFFDVIFHHIHSFMLTSLGRIDIIFNVSWTGGEFPSYFPVVYYGLLLIFMHFIEQEKRKQAFQVGAGLTLFLMLMFTRPYISPYGTVTMLDIGQGDALVIELPFRKGVILYDAGATFSFGEAKPSERVFQQIIKPFLNFKGIQQIDALILSHEDIDHVGSVDYIVEDFTVNQIIMSAYYQLDMRQQKKWNEQGTVLKRVKVNDKIIIGNHAFTVLSPIKEAGNDNDNSLVLYTLFANKSWLFTGDIGKGIERQIMRRYPNLQVDVIKIAHHGSNTSTDHQFIQQLQPSYALISAGRNNRYGHPTPEVITTLEENGINIYRTDVQGAVIYRYYKTGYFDTFLRK</sequence>
<feature type="transmembrane region" description="Helical" evidence="6">
    <location>
        <begin position="279"/>
        <end position="297"/>
    </location>
</feature>
<dbReference type="InterPro" id="IPR035681">
    <property type="entry name" value="ComA-like_MBL"/>
</dbReference>
<proteinExistence type="predicted"/>
<evidence type="ECO:0000256" key="5">
    <source>
        <dbReference type="ARBA" id="ARBA00023136"/>
    </source>
</evidence>
<dbReference type="GO" id="GO:0030420">
    <property type="term" value="P:establishment of competence for transformation"/>
    <property type="evidence" value="ECO:0007669"/>
    <property type="project" value="InterPro"/>
</dbReference>
<reference evidence="8 9" key="1">
    <citation type="submission" date="2019-07" db="EMBL/GenBank/DDBJ databases">
        <title>Whole genome shotgun sequence of Cerasibacillus quisquiliarum NBRC 102429.</title>
        <authorList>
            <person name="Hosoyama A."/>
            <person name="Uohara A."/>
            <person name="Ohji S."/>
            <person name="Ichikawa N."/>
        </authorList>
    </citation>
    <scope>NUCLEOTIDE SEQUENCE [LARGE SCALE GENOMIC DNA]</scope>
    <source>
        <strain evidence="8 9">NBRC 102429</strain>
    </source>
</reference>
<dbReference type="SUPFAM" id="SSF56281">
    <property type="entry name" value="Metallo-hydrolase/oxidoreductase"/>
    <property type="match status" value="1"/>
</dbReference>
<feature type="transmembrane region" description="Helical" evidence="6">
    <location>
        <begin position="430"/>
        <end position="450"/>
    </location>
</feature>
<keyword evidence="4 6" id="KW-1133">Transmembrane helix</keyword>
<dbReference type="Pfam" id="PF03772">
    <property type="entry name" value="Competence"/>
    <property type="match status" value="1"/>
</dbReference>
<evidence type="ECO:0000313" key="9">
    <source>
        <dbReference type="Proteomes" id="UP000321491"/>
    </source>
</evidence>
<dbReference type="InterPro" id="IPR036866">
    <property type="entry name" value="RibonucZ/Hydroxyglut_hydro"/>
</dbReference>
<dbReference type="Pfam" id="PF00753">
    <property type="entry name" value="Lactamase_B"/>
    <property type="match status" value="1"/>
</dbReference>
<dbReference type="InterPro" id="IPR025405">
    <property type="entry name" value="DUF4131"/>
</dbReference>
<evidence type="ECO:0000256" key="4">
    <source>
        <dbReference type="ARBA" id="ARBA00022989"/>
    </source>
</evidence>
<dbReference type="PANTHER" id="PTHR30619:SF1">
    <property type="entry name" value="RECOMBINATION PROTEIN 2"/>
    <property type="match status" value="1"/>
</dbReference>
<dbReference type="AlphaFoldDB" id="A0A511V127"/>
<dbReference type="InterPro" id="IPR052159">
    <property type="entry name" value="Competence_DNA_uptake"/>
</dbReference>
<protein>
    <submittedName>
        <fullName evidence="8">DNA internalization-related competence protein ComEC/Rec2</fullName>
    </submittedName>
</protein>
<dbReference type="NCBIfam" id="TIGR00361">
    <property type="entry name" value="ComEC_Rec2"/>
    <property type="match status" value="1"/>
</dbReference>
<dbReference type="NCBIfam" id="TIGR00360">
    <property type="entry name" value="ComEC_N-term"/>
    <property type="match status" value="1"/>
</dbReference>
<comment type="subcellular location">
    <subcellularLocation>
        <location evidence="1">Cell membrane</location>
        <topology evidence="1">Multi-pass membrane protein</topology>
    </subcellularLocation>
</comment>
<evidence type="ECO:0000256" key="6">
    <source>
        <dbReference type="SAM" id="Phobius"/>
    </source>
</evidence>
<keyword evidence="5 6" id="KW-0472">Membrane</keyword>